<feature type="transmembrane region" description="Helical" evidence="2">
    <location>
        <begin position="576"/>
        <end position="595"/>
    </location>
</feature>
<dbReference type="OrthoDB" id="120329at2759"/>
<dbReference type="PROSITE" id="PS50076">
    <property type="entry name" value="DNAJ_2"/>
    <property type="match status" value="1"/>
</dbReference>
<gene>
    <name evidence="4" type="ORF">AM587_10016880</name>
</gene>
<evidence type="ECO:0000313" key="4">
    <source>
        <dbReference type="EMBL" id="KUF64636.1"/>
    </source>
</evidence>
<reference evidence="4 5" key="1">
    <citation type="submission" date="2015-11" db="EMBL/GenBank/DDBJ databases">
        <title>Genomes and virulence difference between two physiological races of Phytophthora nicotianae.</title>
        <authorList>
            <person name="Liu H."/>
            <person name="Ma X."/>
            <person name="Yu H."/>
            <person name="Fang D."/>
            <person name="Li Y."/>
            <person name="Wang X."/>
            <person name="Wang W."/>
            <person name="Dong Y."/>
            <person name="Xiao B."/>
        </authorList>
    </citation>
    <scope>NUCLEOTIDE SEQUENCE [LARGE SCALE GENOMIC DNA]</scope>
    <source>
        <strain evidence="5">race 0</strain>
    </source>
</reference>
<feature type="transmembrane region" description="Helical" evidence="2">
    <location>
        <begin position="123"/>
        <end position="149"/>
    </location>
</feature>
<comment type="caution">
    <text evidence="4">The sequence shown here is derived from an EMBL/GenBank/DDBJ whole genome shotgun (WGS) entry which is preliminary data.</text>
</comment>
<feature type="transmembrane region" description="Helical" evidence="2">
    <location>
        <begin position="490"/>
        <end position="512"/>
    </location>
</feature>
<evidence type="ECO:0000256" key="2">
    <source>
        <dbReference type="SAM" id="Phobius"/>
    </source>
</evidence>
<sequence length="1359" mass="153703">MLSRRRGVDKMLYKLSRKVAGAWESLQVEFQGQYSVDRLIALRDYSGAVGLGEISLILLLTPLPCLTMVILGDTVPLNAPEAGANSNVVFWLRSILVLGSFTLSFAIQFKEILARLPMSWRRLYFMSAVVTGGGLAYSYLLCLMIGFPLPFAMPMTAPVWSTLFLSAFAMSWWKHVRGNKEVQAYIIEWLMVFSIQTSLIGIYPFFNYGFLSLQSWPKSQAAFSLLLQVIKVAAKNAISRCMRAQSDMKPEVIIFNVEVFNALFVSFCMQNASSQLTMAAIMTVDFLHMGVSVWEINLMVREVREMGHLLGSRSSEAAQNHQPTSKNSLKNYSMLHRASDIAIRHNTSCRRVAEITRQQHTLVLQSLLCCISRSNQIGPAKNSNTIKVAQVSTTPIIPNAGVPAALPMHPPPKRPLIVEISDQSVEALEQMYGKKVAKLLYVTECTILVEYTEVIVPIVYSIYLVAMSYLPNRIYYPELKDMDSDRLHQTLINVLLYSLLELISLVVLDVVLRRLVHFSPVSQLAFVLKTQWRMVQAKLVLWVIYVVQSSLVHFALDMPRHYDDHRLMSSTRVFSLWLFFLLLFIVSCMSLEVLLEVQLPLEPPPEHRQFLLLSGQEPVDTLEAFRVRHGQTLKWRYNMLVQICQRPRVVCRREVPMVYSMQIQAPGGGILGELEILEAVEPADAVLGFALQHSIGREGRATILNAVCAVPHVTCTRYRALMHSKTVAGDGGTQIGKLDIYDDVEPIDQIYKFVKDHKLPMPAMEQLLRVTCSAIGDSQCLRELPIVYSQRIVVKDDETGAPRQLGNLQIPLGQEPADLVYDFGLHYGLAKPFRQNLVRKVCEDKYVTCKRLKPIVFASPVNVENGTTVGVLSIREDEELVDAVHRFSRQTNITRDLQISLFQALCGSRDGILCTRGQALLRSTPVSDGSGQILGYVNIYEGQEPADVVYQFAEQHNLAPGDHDVLLDSFCNPPKPTPGQDEDDEDENETLTCSRYAPVVFRAPVAAQNGSQLGILEVLANEEPADAVARFGNKHDLGPEEKKSIVNGVCKASGLECTREVGVLYEAIYTLPDGRRERLPFYDGQDSTDVIYEYGLMRNLTLRQRQKFLIEVCNEPRKRPNCTRAEPMLINIPVWESASTKLGDVQILEGQEPVDVVYAFMEKHDLFQTAPLNTTLIEIVCNSTRVECNRTQPRRTLFSVQATYAGLSHTLEYVRPESDWICETEPHGGQRCVHYVEVLAKKFCERHMYEWDACGSRILEALRQQLEFYEIRMWKAKDMYAKLGLVKTASREQIDAAYNTLVKRFNNETEPYKYEKLKEAYRVLSDPEEKYYYDLPCVKLFGCLCGKRQKDGGITFTPD</sequence>
<dbReference type="Gene3D" id="1.10.287.110">
    <property type="entry name" value="DnaJ domain"/>
    <property type="match status" value="1"/>
</dbReference>
<dbReference type="EMBL" id="LNFO01006124">
    <property type="protein sequence ID" value="KUF64636.1"/>
    <property type="molecule type" value="Genomic_DNA"/>
</dbReference>
<dbReference type="STRING" id="4790.A0A0W8AYG0"/>
<protein>
    <recommendedName>
        <fullName evidence="3">J domain-containing protein</fullName>
    </recommendedName>
</protein>
<feature type="transmembrane region" description="Helical" evidence="2">
    <location>
        <begin position="185"/>
        <end position="206"/>
    </location>
</feature>
<feature type="domain" description="J" evidence="3">
    <location>
        <begin position="1278"/>
        <end position="1337"/>
    </location>
</feature>
<dbReference type="SUPFAM" id="SSF46565">
    <property type="entry name" value="Chaperone J-domain"/>
    <property type="match status" value="1"/>
</dbReference>
<proteinExistence type="predicted"/>
<feature type="compositionally biased region" description="Acidic residues" evidence="1">
    <location>
        <begin position="980"/>
        <end position="989"/>
    </location>
</feature>
<dbReference type="PRINTS" id="PR00625">
    <property type="entry name" value="JDOMAIN"/>
</dbReference>
<feature type="transmembrane region" description="Helical" evidence="2">
    <location>
        <begin position="48"/>
        <end position="70"/>
    </location>
</feature>
<keyword evidence="2" id="KW-1133">Transmembrane helix</keyword>
<accession>A0A0W8AYG0</accession>
<feature type="transmembrane region" description="Helical" evidence="2">
    <location>
        <begin position="448"/>
        <end position="470"/>
    </location>
</feature>
<organism evidence="4 5">
    <name type="scientific">Phytophthora nicotianae</name>
    <name type="common">Potato buckeye rot agent</name>
    <name type="synonym">Phytophthora parasitica</name>
    <dbReference type="NCBI Taxonomy" id="4792"/>
    <lineage>
        <taxon>Eukaryota</taxon>
        <taxon>Sar</taxon>
        <taxon>Stramenopiles</taxon>
        <taxon>Oomycota</taxon>
        <taxon>Peronosporomycetes</taxon>
        <taxon>Peronosporales</taxon>
        <taxon>Peronosporaceae</taxon>
        <taxon>Phytophthora</taxon>
    </lineage>
</organism>
<keyword evidence="2" id="KW-0472">Membrane</keyword>
<keyword evidence="2" id="KW-0812">Transmembrane</keyword>
<evidence type="ECO:0000313" key="5">
    <source>
        <dbReference type="Proteomes" id="UP000052943"/>
    </source>
</evidence>
<evidence type="ECO:0000256" key="1">
    <source>
        <dbReference type="SAM" id="MobiDB-lite"/>
    </source>
</evidence>
<dbReference type="InterPro" id="IPR036869">
    <property type="entry name" value="J_dom_sf"/>
</dbReference>
<feature type="transmembrane region" description="Helical" evidence="2">
    <location>
        <begin position="539"/>
        <end position="556"/>
    </location>
</feature>
<feature type="transmembrane region" description="Helical" evidence="2">
    <location>
        <begin position="90"/>
        <end position="111"/>
    </location>
</feature>
<dbReference type="InterPro" id="IPR001623">
    <property type="entry name" value="DnaJ_domain"/>
</dbReference>
<dbReference type="CDD" id="cd06257">
    <property type="entry name" value="DnaJ"/>
    <property type="match status" value="1"/>
</dbReference>
<evidence type="ECO:0000259" key="3">
    <source>
        <dbReference type="PROSITE" id="PS50076"/>
    </source>
</evidence>
<feature type="region of interest" description="Disordered" evidence="1">
    <location>
        <begin position="969"/>
        <end position="989"/>
    </location>
</feature>
<name>A0A0W8AYG0_PHYNI</name>
<dbReference type="Proteomes" id="UP000052943">
    <property type="component" value="Unassembled WGS sequence"/>
</dbReference>
<feature type="transmembrane region" description="Helical" evidence="2">
    <location>
        <begin position="155"/>
        <end position="173"/>
    </location>
</feature>